<evidence type="ECO:0000256" key="2">
    <source>
        <dbReference type="ARBA" id="ARBA00022908"/>
    </source>
</evidence>
<name>A0A0R1EQ90_LACZE</name>
<feature type="domain" description="Tyr recombinase" evidence="5">
    <location>
        <begin position="177"/>
        <end position="381"/>
    </location>
</feature>
<dbReference type="Gene3D" id="1.10.150.130">
    <property type="match status" value="1"/>
</dbReference>
<dbReference type="GO" id="GO:0015074">
    <property type="term" value="P:DNA integration"/>
    <property type="evidence" value="ECO:0007669"/>
    <property type="project" value="UniProtKB-KW"/>
</dbReference>
<keyword evidence="3" id="KW-0238">DNA-binding</keyword>
<dbReference type="Proteomes" id="UP000051984">
    <property type="component" value="Unassembled WGS sequence"/>
</dbReference>
<dbReference type="InterPro" id="IPR002104">
    <property type="entry name" value="Integrase_catalytic"/>
</dbReference>
<dbReference type="GO" id="GO:0006310">
    <property type="term" value="P:DNA recombination"/>
    <property type="evidence" value="ECO:0007669"/>
    <property type="project" value="UniProtKB-KW"/>
</dbReference>
<dbReference type="InterPro" id="IPR013762">
    <property type="entry name" value="Integrase-like_cat_sf"/>
</dbReference>
<dbReference type="PROSITE" id="PS51898">
    <property type="entry name" value="TYR_RECOMBINASE"/>
    <property type="match status" value="1"/>
</dbReference>
<dbReference type="PANTHER" id="PTHR30349:SF64">
    <property type="entry name" value="PROPHAGE INTEGRASE INTD-RELATED"/>
    <property type="match status" value="1"/>
</dbReference>
<dbReference type="InterPro" id="IPR011010">
    <property type="entry name" value="DNA_brk_join_enz"/>
</dbReference>
<dbReference type="InterPro" id="IPR010998">
    <property type="entry name" value="Integrase_recombinase_N"/>
</dbReference>
<protein>
    <submittedName>
        <fullName evidence="6">Integrase</fullName>
    </submittedName>
</protein>
<evidence type="ECO:0000313" key="7">
    <source>
        <dbReference type="Proteomes" id="UP000051984"/>
    </source>
</evidence>
<dbReference type="AlphaFoldDB" id="A0A0R1EQ90"/>
<dbReference type="PATRIC" id="fig|1423816.3.peg.1157"/>
<reference evidence="6 7" key="1">
    <citation type="journal article" date="2015" name="Genome Announc.">
        <title>Expanding the biotechnology potential of lactobacilli through comparative genomics of 213 strains and associated genera.</title>
        <authorList>
            <person name="Sun Z."/>
            <person name="Harris H.M."/>
            <person name="McCann A."/>
            <person name="Guo C."/>
            <person name="Argimon S."/>
            <person name="Zhang W."/>
            <person name="Yang X."/>
            <person name="Jeffery I.B."/>
            <person name="Cooney J.C."/>
            <person name="Kagawa T.F."/>
            <person name="Liu W."/>
            <person name="Song Y."/>
            <person name="Salvetti E."/>
            <person name="Wrobel A."/>
            <person name="Rasinkangas P."/>
            <person name="Parkhill J."/>
            <person name="Rea M.C."/>
            <person name="O'Sullivan O."/>
            <person name="Ritari J."/>
            <person name="Douillard F.P."/>
            <person name="Paul Ross R."/>
            <person name="Yang R."/>
            <person name="Briner A.E."/>
            <person name="Felis G.E."/>
            <person name="de Vos W.M."/>
            <person name="Barrangou R."/>
            <person name="Klaenhammer T.R."/>
            <person name="Caufield P.W."/>
            <person name="Cui Y."/>
            <person name="Zhang H."/>
            <person name="O'Toole P.W."/>
        </authorList>
    </citation>
    <scope>NUCLEOTIDE SEQUENCE [LARGE SCALE GENOMIC DNA]</scope>
    <source>
        <strain evidence="6 7">DSM 20178</strain>
    </source>
</reference>
<keyword evidence="4" id="KW-0233">DNA recombination</keyword>
<dbReference type="GO" id="GO:0003677">
    <property type="term" value="F:DNA binding"/>
    <property type="evidence" value="ECO:0007669"/>
    <property type="project" value="UniProtKB-KW"/>
</dbReference>
<evidence type="ECO:0000259" key="5">
    <source>
        <dbReference type="PROSITE" id="PS51898"/>
    </source>
</evidence>
<keyword evidence="2" id="KW-0229">DNA integration</keyword>
<evidence type="ECO:0000313" key="6">
    <source>
        <dbReference type="EMBL" id="KRK11542.1"/>
    </source>
</evidence>
<proteinExistence type="inferred from homology"/>
<evidence type="ECO:0000256" key="4">
    <source>
        <dbReference type="ARBA" id="ARBA00023172"/>
    </source>
</evidence>
<dbReference type="RefSeq" id="WP_003569067.1">
    <property type="nucleotide sequence ID" value="NZ_AZCT01000017.1"/>
</dbReference>
<dbReference type="Pfam" id="PF14659">
    <property type="entry name" value="Phage_int_SAM_3"/>
    <property type="match status" value="1"/>
</dbReference>
<dbReference type="Gene3D" id="1.10.443.10">
    <property type="entry name" value="Intergrase catalytic core"/>
    <property type="match status" value="1"/>
</dbReference>
<sequence length="389" mass="44663">MATFRKRGKYWEYRVKYTDSAGKQLVASHGGYRLKSSAQDAAEAVEDDLKRGGDPSKQDVLLLDYWDQWAEAYRINGKSINTVYRYKLFRKHLKSRFDGRKLNSIRPIEWQKFINDFAAGKDRKEKTTRKRPRERSKDIVTKMNSYVRGMVKAAINERILFSDFTFGTKTSGVRSSGKVKVLDSRDFAKVKAIAIERASYRNIGALAVYIGSMTGMRISEVLALTWPDIDTKLCVIHVTRSWDHLYGTGFKPTKTDSSVRDIEISPSVIELLNKIHQEQAASYLRTGYRDEDQMIMRDPRHNVITDSACNKALHVIQNKAGIPEDKQITFHGLRHSHVSYLISKGVDIYYISKRLGHSDVTITMKVYGHLLDSQRKQEAHKAVLFMDQL</sequence>
<dbReference type="EMBL" id="AZCT01000017">
    <property type="protein sequence ID" value="KRK11542.1"/>
    <property type="molecule type" value="Genomic_DNA"/>
</dbReference>
<evidence type="ECO:0000256" key="3">
    <source>
        <dbReference type="ARBA" id="ARBA00023125"/>
    </source>
</evidence>
<dbReference type="PANTHER" id="PTHR30349">
    <property type="entry name" value="PHAGE INTEGRASE-RELATED"/>
    <property type="match status" value="1"/>
</dbReference>
<dbReference type="SUPFAM" id="SSF56349">
    <property type="entry name" value="DNA breaking-rejoining enzymes"/>
    <property type="match status" value="1"/>
</dbReference>
<dbReference type="Pfam" id="PF00589">
    <property type="entry name" value="Phage_integrase"/>
    <property type="match status" value="1"/>
</dbReference>
<dbReference type="eggNOG" id="COG0582">
    <property type="taxonomic scope" value="Bacteria"/>
</dbReference>
<gene>
    <name evidence="6" type="ORF">FD51_GL001116</name>
</gene>
<dbReference type="CDD" id="cd01189">
    <property type="entry name" value="INT_ICEBs1_C_like"/>
    <property type="match status" value="1"/>
</dbReference>
<dbReference type="InterPro" id="IPR004107">
    <property type="entry name" value="Integrase_SAM-like_N"/>
</dbReference>
<comment type="caution">
    <text evidence="6">The sequence shown here is derived from an EMBL/GenBank/DDBJ whole genome shotgun (WGS) entry which is preliminary data.</text>
</comment>
<evidence type="ECO:0000256" key="1">
    <source>
        <dbReference type="ARBA" id="ARBA00008857"/>
    </source>
</evidence>
<organism evidence="6 7">
    <name type="scientific">Lacticaseibacillus zeae DSM 20178 = KCTC 3804</name>
    <dbReference type="NCBI Taxonomy" id="1423816"/>
    <lineage>
        <taxon>Bacteria</taxon>
        <taxon>Bacillati</taxon>
        <taxon>Bacillota</taxon>
        <taxon>Bacilli</taxon>
        <taxon>Lactobacillales</taxon>
        <taxon>Lactobacillaceae</taxon>
        <taxon>Lacticaseibacillus</taxon>
    </lineage>
</organism>
<accession>A0A0R1EQ90</accession>
<comment type="similarity">
    <text evidence="1">Belongs to the 'phage' integrase family.</text>
</comment>
<dbReference type="InterPro" id="IPR050090">
    <property type="entry name" value="Tyrosine_recombinase_XerCD"/>
</dbReference>